<comment type="caution">
    <text evidence="7">The sequence shown here is derived from an EMBL/GenBank/DDBJ whole genome shotgun (WGS) entry which is preliminary data.</text>
</comment>
<evidence type="ECO:0000256" key="2">
    <source>
        <dbReference type="ARBA" id="ARBA00012534"/>
    </source>
</evidence>
<dbReference type="Gene3D" id="1.10.155.10">
    <property type="entry name" value="Chemotaxis receptor methyltransferase CheR, N-terminal domain"/>
    <property type="match status" value="1"/>
</dbReference>
<evidence type="ECO:0000313" key="8">
    <source>
        <dbReference type="Proteomes" id="UP001065549"/>
    </source>
</evidence>
<dbReference type="Pfam" id="PF03705">
    <property type="entry name" value="CheR_N"/>
    <property type="match status" value="1"/>
</dbReference>
<accession>A0A9J6QUG6</accession>
<dbReference type="InterPro" id="IPR000780">
    <property type="entry name" value="CheR_MeTrfase"/>
</dbReference>
<keyword evidence="4" id="KW-0808">Transferase</keyword>
<evidence type="ECO:0000259" key="6">
    <source>
        <dbReference type="PROSITE" id="PS50123"/>
    </source>
</evidence>
<dbReference type="CDD" id="cd02440">
    <property type="entry name" value="AdoMet_MTases"/>
    <property type="match status" value="1"/>
</dbReference>
<dbReference type="Pfam" id="PF01739">
    <property type="entry name" value="CheR"/>
    <property type="match status" value="1"/>
</dbReference>
<evidence type="ECO:0000256" key="4">
    <source>
        <dbReference type="ARBA" id="ARBA00022679"/>
    </source>
</evidence>
<dbReference type="PROSITE" id="PS50123">
    <property type="entry name" value="CHER"/>
    <property type="match status" value="1"/>
</dbReference>
<keyword evidence="8" id="KW-1185">Reference proteome</keyword>
<evidence type="ECO:0000256" key="1">
    <source>
        <dbReference type="ARBA" id="ARBA00001541"/>
    </source>
</evidence>
<dbReference type="InterPro" id="IPR026024">
    <property type="entry name" value="Chemotaxis_MeTrfase_CheR"/>
</dbReference>
<dbReference type="PIRSF" id="PIRSF000410">
    <property type="entry name" value="CheR"/>
    <property type="match status" value="1"/>
</dbReference>
<sequence length="277" mass="32604">MIRLKENEFTDIVEYMRMHYGINLEKKKILIECRMSKTLEKQGLSSFGSYMELLKKDRTEKIAAELINRLTTNYTYFFREVSHFQILTSEIFPKLFQQKRYGPLNIWCAGCSTGEECYTLAMTLQEYMLQSGTCSLVRILGTDISEDVISRAQRGVYPIREIDSIPQSLRPRYCHVEADHKNFQIDEKLKEYIRFKRQNLMEPSAAEKYDLILCRNVMIYFDRTSRKKLVRKLENSLNAGGYLLIGHAELLARDETCLESMHPAVYLKKEREDKENL</sequence>
<dbReference type="EMBL" id="JAOSHN010000003">
    <property type="protein sequence ID" value="MCU7378463.1"/>
    <property type="molecule type" value="Genomic_DNA"/>
</dbReference>
<dbReference type="GO" id="GO:0032259">
    <property type="term" value="P:methylation"/>
    <property type="evidence" value="ECO:0007669"/>
    <property type="project" value="UniProtKB-KW"/>
</dbReference>
<dbReference type="Proteomes" id="UP001065549">
    <property type="component" value="Unassembled WGS sequence"/>
</dbReference>
<dbReference type="InterPro" id="IPR029063">
    <property type="entry name" value="SAM-dependent_MTases_sf"/>
</dbReference>
<dbReference type="RefSeq" id="WP_253019888.1">
    <property type="nucleotide sequence ID" value="NZ_JAJAGH010000007.1"/>
</dbReference>
<dbReference type="GO" id="GO:0008983">
    <property type="term" value="F:protein-glutamate O-methyltransferase activity"/>
    <property type="evidence" value="ECO:0007669"/>
    <property type="project" value="UniProtKB-EC"/>
</dbReference>
<dbReference type="Gene3D" id="3.40.50.150">
    <property type="entry name" value="Vaccinia Virus protein VP39"/>
    <property type="match status" value="1"/>
</dbReference>
<keyword evidence="5" id="KW-0949">S-adenosyl-L-methionine</keyword>
<keyword evidence="3" id="KW-0489">Methyltransferase</keyword>
<evidence type="ECO:0000256" key="3">
    <source>
        <dbReference type="ARBA" id="ARBA00022603"/>
    </source>
</evidence>
<evidence type="ECO:0000256" key="5">
    <source>
        <dbReference type="ARBA" id="ARBA00022691"/>
    </source>
</evidence>
<dbReference type="PRINTS" id="PR00996">
    <property type="entry name" value="CHERMTFRASE"/>
</dbReference>
<organism evidence="7 8">
    <name type="scientific">Hominibacterium faecale</name>
    <dbReference type="NCBI Taxonomy" id="2839743"/>
    <lineage>
        <taxon>Bacteria</taxon>
        <taxon>Bacillati</taxon>
        <taxon>Bacillota</taxon>
        <taxon>Clostridia</taxon>
        <taxon>Peptostreptococcales</taxon>
        <taxon>Anaerovoracaceae</taxon>
        <taxon>Hominibacterium</taxon>
    </lineage>
</organism>
<reference evidence="7" key="1">
    <citation type="submission" date="2022-09" db="EMBL/GenBank/DDBJ databases">
        <title>Culturomic study of gut microbiota in children with autism spectrum disorder.</title>
        <authorList>
            <person name="Efimov B.A."/>
            <person name="Chaplin A.V."/>
            <person name="Sokolova S.R."/>
            <person name="Pikina A.P."/>
            <person name="Korzhanova M."/>
            <person name="Belova V."/>
            <person name="Korostin D."/>
        </authorList>
    </citation>
    <scope>NUCLEOTIDE SEQUENCE</scope>
    <source>
        <strain evidence="7">ASD5510</strain>
    </source>
</reference>
<dbReference type="InterPro" id="IPR022642">
    <property type="entry name" value="CheR_C"/>
</dbReference>
<name>A0A9J6QUG6_9FIRM</name>
<dbReference type="SUPFAM" id="SSF53335">
    <property type="entry name" value="S-adenosyl-L-methionine-dependent methyltransferases"/>
    <property type="match status" value="1"/>
</dbReference>
<dbReference type="SUPFAM" id="SSF47757">
    <property type="entry name" value="Chemotaxis receptor methyltransferase CheR, N-terminal domain"/>
    <property type="match status" value="1"/>
</dbReference>
<dbReference type="EC" id="2.1.1.80" evidence="2"/>
<dbReference type="PANTHER" id="PTHR24422:SF19">
    <property type="entry name" value="CHEMOTAXIS PROTEIN METHYLTRANSFERASE"/>
    <property type="match status" value="1"/>
</dbReference>
<dbReference type="InterPro" id="IPR050903">
    <property type="entry name" value="Bact_Chemotaxis_MeTrfase"/>
</dbReference>
<dbReference type="InterPro" id="IPR022641">
    <property type="entry name" value="CheR_N"/>
</dbReference>
<proteinExistence type="predicted"/>
<protein>
    <recommendedName>
        <fullName evidence="2">protein-glutamate O-methyltransferase</fullName>
        <ecNumber evidence="2">2.1.1.80</ecNumber>
    </recommendedName>
</protein>
<gene>
    <name evidence="7" type="ORF">OBO34_08840</name>
</gene>
<dbReference type="SMART" id="SM00138">
    <property type="entry name" value="MeTrc"/>
    <property type="match status" value="1"/>
</dbReference>
<comment type="catalytic activity">
    <reaction evidence="1">
        <text>L-glutamyl-[protein] + S-adenosyl-L-methionine = [protein]-L-glutamate 5-O-methyl ester + S-adenosyl-L-homocysteine</text>
        <dbReference type="Rhea" id="RHEA:24452"/>
        <dbReference type="Rhea" id="RHEA-COMP:10208"/>
        <dbReference type="Rhea" id="RHEA-COMP:10311"/>
        <dbReference type="ChEBI" id="CHEBI:29973"/>
        <dbReference type="ChEBI" id="CHEBI:57856"/>
        <dbReference type="ChEBI" id="CHEBI:59789"/>
        <dbReference type="ChEBI" id="CHEBI:82795"/>
        <dbReference type="EC" id="2.1.1.80"/>
    </reaction>
</comment>
<feature type="domain" description="CheR-type methyltransferase" evidence="6">
    <location>
        <begin position="1"/>
        <end position="271"/>
    </location>
</feature>
<dbReference type="PANTHER" id="PTHR24422">
    <property type="entry name" value="CHEMOTAXIS PROTEIN METHYLTRANSFERASE"/>
    <property type="match status" value="1"/>
</dbReference>
<dbReference type="InterPro" id="IPR036804">
    <property type="entry name" value="CheR_N_sf"/>
</dbReference>
<dbReference type="AlphaFoldDB" id="A0A9J6QUG6"/>
<evidence type="ECO:0000313" key="7">
    <source>
        <dbReference type="EMBL" id="MCU7378463.1"/>
    </source>
</evidence>